<dbReference type="EMBL" id="AB573360">
    <property type="protein sequence ID" value="BAK09493.1"/>
    <property type="molecule type" value="mRNA"/>
</dbReference>
<dbReference type="CDD" id="cd11065">
    <property type="entry name" value="CYP64-like"/>
    <property type="match status" value="1"/>
</dbReference>
<dbReference type="PANTHER" id="PTHR46300">
    <property type="entry name" value="P450, PUTATIVE (EUROFUNG)-RELATED-RELATED"/>
    <property type="match status" value="1"/>
</dbReference>
<organism evidence="15">
    <name type="scientific">Rhodonia placenta</name>
    <dbReference type="NCBI Taxonomy" id="104341"/>
    <lineage>
        <taxon>Eukaryota</taxon>
        <taxon>Fungi</taxon>
        <taxon>Dikarya</taxon>
        <taxon>Basidiomycota</taxon>
        <taxon>Agaricomycotina</taxon>
        <taxon>Agaricomycetes</taxon>
        <taxon>Polyporales</taxon>
        <taxon>Adustoporiaceae</taxon>
        <taxon>Rhodonia</taxon>
    </lineage>
</organism>
<comment type="pathway">
    <text evidence="3">Secondary metabolite biosynthesis.</text>
</comment>
<dbReference type="SUPFAM" id="SSF48264">
    <property type="entry name" value="Cytochrome P450"/>
    <property type="match status" value="1"/>
</dbReference>
<evidence type="ECO:0000256" key="13">
    <source>
        <dbReference type="PIRSR" id="PIRSR602401-1"/>
    </source>
</evidence>
<evidence type="ECO:0000256" key="14">
    <source>
        <dbReference type="RuleBase" id="RU000461"/>
    </source>
</evidence>
<feature type="binding site" description="axial binding residue" evidence="13">
    <location>
        <position position="445"/>
    </location>
    <ligand>
        <name>heme</name>
        <dbReference type="ChEBI" id="CHEBI:30413"/>
    </ligand>
    <ligandPart>
        <name>Fe</name>
        <dbReference type="ChEBI" id="CHEBI:18248"/>
    </ligandPart>
</feature>
<evidence type="ECO:0000256" key="9">
    <source>
        <dbReference type="ARBA" id="ARBA00023002"/>
    </source>
</evidence>
<evidence type="ECO:0000256" key="4">
    <source>
        <dbReference type="ARBA" id="ARBA00010617"/>
    </source>
</evidence>
<dbReference type="AlphaFoldDB" id="F1SYE9"/>
<dbReference type="InterPro" id="IPR001128">
    <property type="entry name" value="Cyt_P450"/>
</dbReference>
<evidence type="ECO:0000256" key="7">
    <source>
        <dbReference type="ARBA" id="ARBA00022723"/>
    </source>
</evidence>
<dbReference type="PRINTS" id="PR00385">
    <property type="entry name" value="P450"/>
</dbReference>
<keyword evidence="8" id="KW-1133">Transmembrane helix</keyword>
<evidence type="ECO:0000256" key="3">
    <source>
        <dbReference type="ARBA" id="ARBA00005179"/>
    </source>
</evidence>
<evidence type="ECO:0000256" key="10">
    <source>
        <dbReference type="ARBA" id="ARBA00023004"/>
    </source>
</evidence>
<comment type="cofactor">
    <cofactor evidence="1 13">
        <name>heme</name>
        <dbReference type="ChEBI" id="CHEBI:30413"/>
    </cofactor>
</comment>
<name>F1SYE9_9APHY</name>
<dbReference type="GO" id="GO:0016020">
    <property type="term" value="C:membrane"/>
    <property type="evidence" value="ECO:0007669"/>
    <property type="project" value="UniProtKB-SubCell"/>
</dbReference>
<keyword evidence="10 13" id="KW-0408">Iron</keyword>
<keyword evidence="9 14" id="KW-0560">Oxidoreductase</keyword>
<evidence type="ECO:0000256" key="6">
    <source>
        <dbReference type="ARBA" id="ARBA00022692"/>
    </source>
</evidence>
<dbReference type="InterPro" id="IPR017972">
    <property type="entry name" value="Cyt_P450_CS"/>
</dbReference>
<keyword evidence="5 13" id="KW-0349">Heme</keyword>
<keyword evidence="7 13" id="KW-0479">Metal-binding</keyword>
<gene>
    <name evidence="15" type="primary">PpCYP174</name>
</gene>
<dbReference type="InterPro" id="IPR036396">
    <property type="entry name" value="Cyt_P450_sf"/>
</dbReference>
<evidence type="ECO:0000313" key="15">
    <source>
        <dbReference type="EMBL" id="BAK09493.1"/>
    </source>
</evidence>
<dbReference type="InterPro" id="IPR050364">
    <property type="entry name" value="Cytochrome_P450_fung"/>
</dbReference>
<protein>
    <submittedName>
        <fullName evidence="15">Cytochrome P450</fullName>
    </submittedName>
</protein>
<comment type="subcellular location">
    <subcellularLocation>
        <location evidence="2">Membrane</location>
    </subcellularLocation>
</comment>
<dbReference type="GO" id="GO:0020037">
    <property type="term" value="F:heme binding"/>
    <property type="evidence" value="ECO:0007669"/>
    <property type="project" value="InterPro"/>
</dbReference>
<dbReference type="GO" id="GO:0016705">
    <property type="term" value="F:oxidoreductase activity, acting on paired donors, with incorporation or reduction of molecular oxygen"/>
    <property type="evidence" value="ECO:0007669"/>
    <property type="project" value="InterPro"/>
</dbReference>
<dbReference type="GO" id="GO:0004497">
    <property type="term" value="F:monooxygenase activity"/>
    <property type="evidence" value="ECO:0007669"/>
    <property type="project" value="UniProtKB-KW"/>
</dbReference>
<dbReference type="InterPro" id="IPR002401">
    <property type="entry name" value="Cyt_P450_E_grp-I"/>
</dbReference>
<evidence type="ECO:0000256" key="2">
    <source>
        <dbReference type="ARBA" id="ARBA00004370"/>
    </source>
</evidence>
<keyword evidence="6" id="KW-0812">Transmembrane</keyword>
<dbReference type="Pfam" id="PF00067">
    <property type="entry name" value="p450"/>
    <property type="match status" value="1"/>
</dbReference>
<evidence type="ECO:0000256" key="1">
    <source>
        <dbReference type="ARBA" id="ARBA00001971"/>
    </source>
</evidence>
<dbReference type="PROSITE" id="PS00086">
    <property type="entry name" value="CYTOCHROME_P450"/>
    <property type="match status" value="1"/>
</dbReference>
<comment type="similarity">
    <text evidence="4 14">Belongs to the cytochrome P450 family.</text>
</comment>
<keyword evidence="12" id="KW-0472">Membrane</keyword>
<evidence type="ECO:0000256" key="12">
    <source>
        <dbReference type="ARBA" id="ARBA00023136"/>
    </source>
</evidence>
<evidence type="ECO:0000256" key="8">
    <source>
        <dbReference type="ARBA" id="ARBA00022989"/>
    </source>
</evidence>
<dbReference type="Gene3D" id="1.10.630.10">
    <property type="entry name" value="Cytochrome P450"/>
    <property type="match status" value="1"/>
</dbReference>
<dbReference type="PRINTS" id="PR00463">
    <property type="entry name" value="EP450I"/>
</dbReference>
<reference evidence="15" key="1">
    <citation type="journal article" date="2012" name="Arch. Microbiol.">
        <title>Molecular identification and functional characterization of cytochrome P450 monooxygenases from the brown-rot basidiomycete Postia placenta.</title>
        <authorList>
            <person name="Ide M."/>
            <person name="Ichinose H."/>
            <person name="Wariishi H."/>
        </authorList>
    </citation>
    <scope>NUCLEOTIDE SEQUENCE</scope>
    <source>
        <strain evidence="15">MAD-698-R</strain>
    </source>
</reference>
<accession>F1SYE9</accession>
<evidence type="ECO:0000256" key="11">
    <source>
        <dbReference type="ARBA" id="ARBA00023033"/>
    </source>
</evidence>
<sequence length="524" mass="59176">MSTGFNRTDALVITSLLFLTLLINRLALSTRGHRLPPGPSRIPFLGNLHQVPLVDQQKTFAEWMQKYGDVIYIELFSKPFLIVSSVQAAQDLMEKRASKYSDRPYFLLLREFVMTKPLMIFMSYDNRYRRLRRWYQGSLENKAVLEGYRPVQTREIGRLLSSLIETSEDFISHIKRFNGAVMLDIAYGHRVTSVDDEFMIFADKTIATITALGSFAATLVDFFPIMKYLPSWMPGSGFKKQAVRGKEMWDAMEDIPYQKLRNAMESDSVKRSFTTFMLDEVSHDGKLTEDDEVDVKGSATLMYAAGVDTSMTSLSTLMLAMTIYPEVARKAQAEIDQVVGLSRLPDLSDRDVLPYVESIVKEVYRWNPPAPLGVPHCVRDDDNYRGYDIPGGSMIVPNVWAMSRDSALYPDPEAFRPERFEGLDADATSLLDPRKYVFGFGRRICPGRYLADSSVWLVTASILATMNVGRARDAAGHEIVPAPSFKNGIISHVDPFVCTILPRSERAVRLIEELVAHSAENPIV</sequence>
<dbReference type="PANTHER" id="PTHR46300:SF2">
    <property type="entry name" value="CYTOCHROME P450 MONOOXYGENASE ALNH-RELATED"/>
    <property type="match status" value="1"/>
</dbReference>
<proteinExistence type="evidence at transcript level"/>
<evidence type="ECO:0000256" key="5">
    <source>
        <dbReference type="ARBA" id="ARBA00022617"/>
    </source>
</evidence>
<keyword evidence="11 14" id="KW-0503">Monooxygenase</keyword>
<dbReference type="GO" id="GO:0005506">
    <property type="term" value="F:iron ion binding"/>
    <property type="evidence" value="ECO:0007669"/>
    <property type="project" value="InterPro"/>
</dbReference>